<accession>A0A9N8K959</accession>
<keyword evidence="2" id="KW-1185">Reference proteome</keyword>
<dbReference type="EMBL" id="CAIJEO010000013">
    <property type="protein sequence ID" value="CAD0100946.1"/>
    <property type="molecule type" value="Genomic_DNA"/>
</dbReference>
<proteinExistence type="predicted"/>
<dbReference type="OrthoDB" id="3219396at2759"/>
<reference evidence="1" key="1">
    <citation type="submission" date="2020-06" db="EMBL/GenBank/DDBJ databases">
        <authorList>
            <person name="Onetto C."/>
        </authorList>
    </citation>
    <scope>NUCLEOTIDE SEQUENCE</scope>
</reference>
<gene>
    <name evidence="1" type="ORF">AWRI4233_LOCUS9771</name>
</gene>
<dbReference type="Proteomes" id="UP000714618">
    <property type="component" value="Unassembled WGS sequence"/>
</dbReference>
<evidence type="ECO:0008006" key="3">
    <source>
        <dbReference type="Google" id="ProtNLM"/>
    </source>
</evidence>
<evidence type="ECO:0000313" key="2">
    <source>
        <dbReference type="Proteomes" id="UP000714618"/>
    </source>
</evidence>
<name>A0A9N8K959_9PEZI</name>
<organism evidence="1 2">
    <name type="scientific">Aureobasidium mustum</name>
    <dbReference type="NCBI Taxonomy" id="2773714"/>
    <lineage>
        <taxon>Eukaryota</taxon>
        <taxon>Fungi</taxon>
        <taxon>Dikarya</taxon>
        <taxon>Ascomycota</taxon>
        <taxon>Pezizomycotina</taxon>
        <taxon>Dothideomycetes</taxon>
        <taxon>Dothideomycetidae</taxon>
        <taxon>Dothideales</taxon>
        <taxon>Saccotheciaceae</taxon>
        <taxon>Aureobasidium</taxon>
    </lineage>
</organism>
<protein>
    <recommendedName>
        <fullName evidence="3">F-box domain-containing protein</fullName>
    </recommendedName>
</protein>
<sequence length="80" mass="9015">MASTVTVKAMSLTRADPGLDAFPDELLLQILGHLDYPFLLALSRRKLELEKFKEGMRAWLEKKARAIKKHKSHVGDVGIL</sequence>
<feature type="non-terminal residue" evidence="1">
    <location>
        <position position="1"/>
    </location>
</feature>
<dbReference type="AlphaFoldDB" id="A0A9N8K959"/>
<comment type="caution">
    <text evidence="1">The sequence shown here is derived from an EMBL/GenBank/DDBJ whole genome shotgun (WGS) entry which is preliminary data.</text>
</comment>
<evidence type="ECO:0000313" key="1">
    <source>
        <dbReference type="EMBL" id="CAD0100946.1"/>
    </source>
</evidence>